<dbReference type="InterPro" id="IPR006439">
    <property type="entry name" value="HAD-SF_hydro_IA"/>
</dbReference>
<dbReference type="SFLD" id="SFLDS00003">
    <property type="entry name" value="Haloacid_Dehalogenase"/>
    <property type="match status" value="1"/>
</dbReference>
<dbReference type="InterPro" id="IPR023214">
    <property type="entry name" value="HAD_sf"/>
</dbReference>
<dbReference type="InterPro" id="IPR041492">
    <property type="entry name" value="HAD_2"/>
</dbReference>
<dbReference type="CDD" id="cd04305">
    <property type="entry name" value="HAD_Neu5Ac-Pase_like"/>
    <property type="match status" value="1"/>
</dbReference>
<sequence length="229" mass="26440">MKYELVLFDADGTLFDFDKASEVALKKALQLFNIDKWNADVWMLYKKLNKQIWNEFELKQISAAELKPERFRRFFSAISVTDVDPKDFSDKYLLFLSQGTYLIDGAEELVEWCYDKFKIGIITNGLTSVQKPRFNQSVLNKYFEHYIISEEIGFAKPHPEIFDYSFEKFGHTDKNSAIIIGDNLTSDIKGGIDYGIDTCWFNTSGASENSIIPTYEIDNLVELKKILLG</sequence>
<dbReference type="NCBIfam" id="TIGR02254">
    <property type="entry name" value="YjjG_YfnB"/>
    <property type="match status" value="1"/>
</dbReference>
<dbReference type="EC" id="3.1.3.5" evidence="1"/>
<dbReference type="SFLD" id="SFLDG01129">
    <property type="entry name" value="C1.5:_HAD__Beta-PGM__Phosphata"/>
    <property type="match status" value="1"/>
</dbReference>
<protein>
    <submittedName>
        <fullName evidence="1">Pyrimidine 5'-nucleotidase YjjG</fullName>
        <ecNumber evidence="1">3.1.3.5</ecNumber>
    </submittedName>
</protein>
<dbReference type="Gene3D" id="1.10.150.240">
    <property type="entry name" value="Putative phosphatase, domain 2"/>
    <property type="match status" value="1"/>
</dbReference>
<accession>A0A3B1BSD1</accession>
<dbReference type="AlphaFoldDB" id="A0A3B1BSD1"/>
<dbReference type="Pfam" id="PF13419">
    <property type="entry name" value="HAD_2"/>
    <property type="match status" value="1"/>
</dbReference>
<keyword evidence="1" id="KW-0378">Hydrolase</keyword>
<dbReference type="NCBIfam" id="NF006976">
    <property type="entry name" value="PRK09449.1"/>
    <property type="match status" value="1"/>
</dbReference>
<dbReference type="EMBL" id="UOGD01000079">
    <property type="protein sequence ID" value="VAX17461.1"/>
    <property type="molecule type" value="Genomic_DNA"/>
</dbReference>
<dbReference type="NCBIfam" id="TIGR01549">
    <property type="entry name" value="HAD-SF-IA-v1"/>
    <property type="match status" value="1"/>
</dbReference>
<dbReference type="PANTHER" id="PTHR47478:SF1">
    <property type="entry name" value="PYRIMIDINE 5'-NUCLEOTIDASE YJJG"/>
    <property type="match status" value="1"/>
</dbReference>
<proteinExistence type="predicted"/>
<dbReference type="InterPro" id="IPR036412">
    <property type="entry name" value="HAD-like_sf"/>
</dbReference>
<dbReference type="InterPro" id="IPR011951">
    <property type="entry name" value="HAD-SF_hydro_IA_YjjG/PynA"/>
</dbReference>
<evidence type="ECO:0000313" key="1">
    <source>
        <dbReference type="EMBL" id="VAX17461.1"/>
    </source>
</evidence>
<dbReference type="SUPFAM" id="SSF56784">
    <property type="entry name" value="HAD-like"/>
    <property type="match status" value="1"/>
</dbReference>
<reference evidence="1" key="1">
    <citation type="submission" date="2018-06" db="EMBL/GenBank/DDBJ databases">
        <authorList>
            <person name="Zhirakovskaya E."/>
        </authorList>
    </citation>
    <scope>NUCLEOTIDE SEQUENCE</scope>
</reference>
<gene>
    <name evidence="1" type="ORF">MNBD_IGNAVI01-1292</name>
</gene>
<organism evidence="1">
    <name type="scientific">hydrothermal vent metagenome</name>
    <dbReference type="NCBI Taxonomy" id="652676"/>
    <lineage>
        <taxon>unclassified sequences</taxon>
        <taxon>metagenomes</taxon>
        <taxon>ecological metagenomes</taxon>
    </lineage>
</organism>
<name>A0A3B1BSD1_9ZZZZ</name>
<dbReference type="Gene3D" id="3.40.50.1000">
    <property type="entry name" value="HAD superfamily/HAD-like"/>
    <property type="match status" value="1"/>
</dbReference>
<dbReference type="InterPro" id="IPR052550">
    <property type="entry name" value="Pyrimidine_5'-ntase_YjjG"/>
</dbReference>
<dbReference type="GO" id="GO:0008253">
    <property type="term" value="F:5'-nucleotidase activity"/>
    <property type="evidence" value="ECO:0007669"/>
    <property type="project" value="UniProtKB-EC"/>
</dbReference>
<dbReference type="InterPro" id="IPR023198">
    <property type="entry name" value="PGP-like_dom2"/>
</dbReference>
<dbReference type="PANTHER" id="PTHR47478">
    <property type="match status" value="1"/>
</dbReference>